<dbReference type="AlphaFoldDB" id="A0A162SDM2"/>
<dbReference type="Proteomes" id="UP000076603">
    <property type="component" value="Unassembled WGS sequence"/>
</dbReference>
<dbReference type="GO" id="GO:0007165">
    <property type="term" value="P:signal transduction"/>
    <property type="evidence" value="ECO:0007669"/>
    <property type="project" value="UniProtKB-KW"/>
</dbReference>
<evidence type="ECO:0000256" key="1">
    <source>
        <dbReference type="ARBA" id="ARBA00023224"/>
    </source>
</evidence>
<accession>A0A162SDM2</accession>
<name>A0A162SDM2_9CLOT</name>
<gene>
    <name evidence="5" type="primary">bdlA_3</name>
    <name evidence="5" type="ORF">CLMAG_28590</name>
</gene>
<dbReference type="EMBL" id="LWAE01000003">
    <property type="protein sequence ID" value="KZL91101.1"/>
    <property type="molecule type" value="Genomic_DNA"/>
</dbReference>
<dbReference type="STRING" id="1121326.CLMAG_28590"/>
<dbReference type="PRINTS" id="PR00260">
    <property type="entry name" value="CHEMTRNSDUCR"/>
</dbReference>
<dbReference type="SMART" id="SM00283">
    <property type="entry name" value="MA"/>
    <property type="match status" value="1"/>
</dbReference>
<comment type="similarity">
    <text evidence="2">Belongs to the methyl-accepting chemotaxis (MCP) protein family.</text>
</comment>
<dbReference type="Pfam" id="PF00015">
    <property type="entry name" value="MCPsignal"/>
    <property type="match status" value="1"/>
</dbReference>
<keyword evidence="1 3" id="KW-0807">Transducer</keyword>
<dbReference type="PANTHER" id="PTHR32089">
    <property type="entry name" value="METHYL-ACCEPTING CHEMOTAXIS PROTEIN MCPB"/>
    <property type="match status" value="1"/>
</dbReference>
<evidence type="ECO:0000256" key="3">
    <source>
        <dbReference type="PROSITE-ProRule" id="PRU00284"/>
    </source>
</evidence>
<dbReference type="PANTHER" id="PTHR32089:SF112">
    <property type="entry name" value="LYSOZYME-LIKE PROTEIN-RELATED"/>
    <property type="match status" value="1"/>
</dbReference>
<proteinExistence type="inferred from homology"/>
<evidence type="ECO:0000259" key="4">
    <source>
        <dbReference type="PROSITE" id="PS50111"/>
    </source>
</evidence>
<protein>
    <submittedName>
        <fullName evidence="5">Biofilm dispersion protein BdlA</fullName>
    </submittedName>
</protein>
<feature type="domain" description="Methyl-accepting transducer" evidence="4">
    <location>
        <begin position="46"/>
        <end position="282"/>
    </location>
</feature>
<sequence length="322" mass="35521">MINIFKSKKNNENIENTVVSEIKEKEIINSSINEQTLEFLKRMNKKIESIIKQHNSVNREHDVLGDLASDIAGQMKAIAELTTSTDDTTNTLYSEGKSLLKITENTVGKSVEGKQSVEAMMDIIKLLEQEIKGTYSSINRLAEKFNKINEIAQLISGIANQTNLLALNAAIEAARAGESGKGFAVVADEVRKLAEVTGQSTKNITDLIHSINLETKSVLNNAEKSTKVISEGIDASKGAVEKIEDTLTCFSEVEGGVKKVIDIFSIQKGNVGQVLDKIKKIDEILKNTNSNLLHHIDESNIVDKELEQSIKELTLYMEKLGY</sequence>
<dbReference type="GO" id="GO:0004888">
    <property type="term" value="F:transmembrane signaling receptor activity"/>
    <property type="evidence" value="ECO:0007669"/>
    <property type="project" value="InterPro"/>
</dbReference>
<dbReference type="GO" id="GO:0006935">
    <property type="term" value="P:chemotaxis"/>
    <property type="evidence" value="ECO:0007669"/>
    <property type="project" value="InterPro"/>
</dbReference>
<dbReference type="SUPFAM" id="SSF58104">
    <property type="entry name" value="Methyl-accepting chemotaxis protein (MCP) signaling domain"/>
    <property type="match status" value="1"/>
</dbReference>
<dbReference type="InterPro" id="IPR004090">
    <property type="entry name" value="Chemotax_Me-accpt_rcpt"/>
</dbReference>
<dbReference type="Gene3D" id="1.10.287.950">
    <property type="entry name" value="Methyl-accepting chemotaxis protein"/>
    <property type="match status" value="1"/>
</dbReference>
<keyword evidence="6" id="KW-1185">Reference proteome</keyword>
<comment type="caution">
    <text evidence="5">The sequence shown here is derived from an EMBL/GenBank/DDBJ whole genome shotgun (WGS) entry which is preliminary data.</text>
</comment>
<evidence type="ECO:0000313" key="6">
    <source>
        <dbReference type="Proteomes" id="UP000076603"/>
    </source>
</evidence>
<dbReference type="PATRIC" id="fig|1121326.3.peg.2877"/>
<evidence type="ECO:0000313" key="5">
    <source>
        <dbReference type="EMBL" id="KZL91101.1"/>
    </source>
</evidence>
<dbReference type="PROSITE" id="PS50111">
    <property type="entry name" value="CHEMOTAXIS_TRANSDUC_2"/>
    <property type="match status" value="1"/>
</dbReference>
<organism evidence="5 6">
    <name type="scientific">Clostridium magnum DSM 2767</name>
    <dbReference type="NCBI Taxonomy" id="1121326"/>
    <lineage>
        <taxon>Bacteria</taxon>
        <taxon>Bacillati</taxon>
        <taxon>Bacillota</taxon>
        <taxon>Clostridia</taxon>
        <taxon>Eubacteriales</taxon>
        <taxon>Clostridiaceae</taxon>
        <taxon>Clostridium</taxon>
    </lineage>
</organism>
<dbReference type="InterPro" id="IPR004089">
    <property type="entry name" value="MCPsignal_dom"/>
</dbReference>
<dbReference type="GO" id="GO:0016020">
    <property type="term" value="C:membrane"/>
    <property type="evidence" value="ECO:0007669"/>
    <property type="project" value="InterPro"/>
</dbReference>
<reference evidence="5 6" key="1">
    <citation type="submission" date="2016-04" db="EMBL/GenBank/DDBJ databases">
        <title>Genome sequence of Clostridium magnum DSM 2767.</title>
        <authorList>
            <person name="Poehlein A."/>
            <person name="Uhlig R."/>
            <person name="Fischer R."/>
            <person name="Bahl H."/>
            <person name="Daniel R."/>
        </authorList>
    </citation>
    <scope>NUCLEOTIDE SEQUENCE [LARGE SCALE GENOMIC DNA]</scope>
    <source>
        <strain evidence="5 6">DSM 2767</strain>
    </source>
</reference>
<evidence type="ECO:0000256" key="2">
    <source>
        <dbReference type="ARBA" id="ARBA00029447"/>
    </source>
</evidence>